<dbReference type="OrthoDB" id="3181351at2759"/>
<feature type="compositionally biased region" description="Low complexity" evidence="1">
    <location>
        <begin position="441"/>
        <end position="452"/>
    </location>
</feature>
<dbReference type="EMBL" id="KV417519">
    <property type="protein sequence ID" value="KZP25632.1"/>
    <property type="molecule type" value="Genomic_DNA"/>
</dbReference>
<feature type="compositionally biased region" description="Basic and acidic residues" evidence="1">
    <location>
        <begin position="363"/>
        <end position="373"/>
    </location>
</feature>
<feature type="compositionally biased region" description="Low complexity" evidence="1">
    <location>
        <begin position="189"/>
        <end position="201"/>
    </location>
</feature>
<evidence type="ECO:0000256" key="2">
    <source>
        <dbReference type="SAM" id="SignalP"/>
    </source>
</evidence>
<evidence type="ECO:0000313" key="5">
    <source>
        <dbReference type="Proteomes" id="UP000076532"/>
    </source>
</evidence>
<feature type="compositionally biased region" description="Basic residues" evidence="1">
    <location>
        <begin position="211"/>
        <end position="220"/>
    </location>
</feature>
<sequence>MTCPIFRCLLPPALPAVTLGVTPGISLSHHPASSTMPRAESKPSKPAAPPCMATRSANATAHPGAIVAPKSRVKGAPTQAAVREKAKVLKEEKIKASVSRIAEIEGRNAAGELSNETPRATSLTKKRSYADAVSSGPESGDEDIGESAPLEASSPYQPSQLDNLCSETATMQDNSETEMDSPAFKPNVESVTEESSATESDTPPPPQPPQPKKRKIKSKVAKTALSEDDLDFHSPPPVKSKAVKQASPRKKRSMGDTDMSDVPPKKKVRAPQPKAEVELEPQTKGKGKGSKAKSRFHDAVKEHGYEVHVKKEVDGSEDERMLITPKKPGPSSQHPLPRPISRPIPKLKINDDEVIEIDSDTEDEKRANVDKGKAKASIPVRVVADASKKRTASSDVPVKHSGANILSDKPDGSALIENWKEKIPHRIGRLGSRARSQSRATTPSLTSGSGSSRATHPPSSVRSALSNSNVRIRGEKGTFDRSDSDLDGEGVLSERDETTGAERDAAGIIKLEESKATTKPGNSILPPEASENQLWRKVIIPSVFRWLGTQPHPFSVDGDTLATVVTAICDTYLEGIPFSFAVGSTGHQLVNQRISDGWRNPIGSSAIAIVMSMLEDTFPDSDKDRQVFARQLLDKKRFIFRSTKGDEHKRWKGIFQGVLIVQTLAAHETAIKGSRWVAGMYEGASAPKPRAALAVATIAVERALLLWETGILTIKLVDAATKASKKQPPLDRSGMIVPSDTHEDPRTISFGEIGWGSYCNAYLSSINKLSGTTMDGIVKQAKDFARATGLQDDRAALEEGSGGSDEED</sequence>
<feature type="compositionally biased region" description="Acidic residues" evidence="1">
    <location>
        <begin position="352"/>
        <end position="362"/>
    </location>
</feature>
<evidence type="ECO:0000259" key="3">
    <source>
        <dbReference type="Pfam" id="PF20149"/>
    </source>
</evidence>
<dbReference type="InterPro" id="IPR045341">
    <property type="entry name" value="DUF6532"/>
</dbReference>
<feature type="compositionally biased region" description="Basic and acidic residues" evidence="1">
    <location>
        <begin position="492"/>
        <end position="501"/>
    </location>
</feature>
<gene>
    <name evidence="4" type="ORF">FIBSPDRAFT_887885</name>
</gene>
<feature type="region of interest" description="Disordered" evidence="1">
    <location>
        <begin position="29"/>
        <end position="77"/>
    </location>
</feature>
<feature type="region of interest" description="Disordered" evidence="1">
    <location>
        <begin position="426"/>
        <end position="501"/>
    </location>
</feature>
<proteinExistence type="predicted"/>
<feature type="region of interest" description="Disordered" evidence="1">
    <location>
        <begin position="111"/>
        <end position="405"/>
    </location>
</feature>
<feature type="compositionally biased region" description="Basic and acidic residues" evidence="1">
    <location>
        <begin position="295"/>
        <end position="321"/>
    </location>
</feature>
<dbReference type="AlphaFoldDB" id="A0A166P2C5"/>
<evidence type="ECO:0000256" key="1">
    <source>
        <dbReference type="SAM" id="MobiDB-lite"/>
    </source>
</evidence>
<keyword evidence="2" id="KW-0732">Signal</keyword>
<feature type="signal peptide" evidence="2">
    <location>
        <begin position="1"/>
        <end position="20"/>
    </location>
</feature>
<name>A0A166P2C5_9AGAM</name>
<organism evidence="4 5">
    <name type="scientific">Athelia psychrophila</name>
    <dbReference type="NCBI Taxonomy" id="1759441"/>
    <lineage>
        <taxon>Eukaryota</taxon>
        <taxon>Fungi</taxon>
        <taxon>Dikarya</taxon>
        <taxon>Basidiomycota</taxon>
        <taxon>Agaricomycotina</taxon>
        <taxon>Agaricomycetes</taxon>
        <taxon>Agaricomycetidae</taxon>
        <taxon>Atheliales</taxon>
        <taxon>Atheliaceae</taxon>
        <taxon>Athelia</taxon>
    </lineage>
</organism>
<reference evidence="4 5" key="1">
    <citation type="journal article" date="2016" name="Mol. Biol. Evol.">
        <title>Comparative Genomics of Early-Diverging Mushroom-Forming Fungi Provides Insights into the Origins of Lignocellulose Decay Capabilities.</title>
        <authorList>
            <person name="Nagy L.G."/>
            <person name="Riley R."/>
            <person name="Tritt A."/>
            <person name="Adam C."/>
            <person name="Daum C."/>
            <person name="Floudas D."/>
            <person name="Sun H."/>
            <person name="Yadav J.S."/>
            <person name="Pangilinan J."/>
            <person name="Larsson K.H."/>
            <person name="Matsuura K."/>
            <person name="Barry K."/>
            <person name="Labutti K."/>
            <person name="Kuo R."/>
            <person name="Ohm R.A."/>
            <person name="Bhattacharya S.S."/>
            <person name="Shirouzu T."/>
            <person name="Yoshinaga Y."/>
            <person name="Martin F.M."/>
            <person name="Grigoriev I.V."/>
            <person name="Hibbett D.S."/>
        </authorList>
    </citation>
    <scope>NUCLEOTIDE SEQUENCE [LARGE SCALE GENOMIC DNA]</scope>
    <source>
        <strain evidence="4 5">CBS 109695</strain>
    </source>
</reference>
<evidence type="ECO:0000313" key="4">
    <source>
        <dbReference type="EMBL" id="KZP25632.1"/>
    </source>
</evidence>
<dbReference type="Proteomes" id="UP000076532">
    <property type="component" value="Unassembled WGS sequence"/>
</dbReference>
<feature type="compositionally biased region" description="Basic residues" evidence="1">
    <location>
        <begin position="285"/>
        <end position="294"/>
    </location>
</feature>
<dbReference type="STRING" id="436010.A0A166P2C5"/>
<keyword evidence="5" id="KW-1185">Reference proteome</keyword>
<feature type="compositionally biased region" description="Basic and acidic residues" evidence="1">
    <location>
        <begin position="472"/>
        <end position="484"/>
    </location>
</feature>
<feature type="domain" description="DUF6532" evidence="3">
    <location>
        <begin position="588"/>
        <end position="711"/>
    </location>
</feature>
<feature type="compositionally biased region" description="Polar residues" evidence="1">
    <location>
        <begin position="114"/>
        <end position="123"/>
    </location>
</feature>
<feature type="compositionally biased region" description="Polar residues" evidence="1">
    <location>
        <begin position="154"/>
        <end position="174"/>
    </location>
</feature>
<accession>A0A166P2C5</accession>
<feature type="compositionally biased region" description="Polar residues" evidence="1">
    <location>
        <begin position="453"/>
        <end position="470"/>
    </location>
</feature>
<dbReference type="Pfam" id="PF20149">
    <property type="entry name" value="DUF6532"/>
    <property type="match status" value="1"/>
</dbReference>
<protein>
    <recommendedName>
        <fullName evidence="3">DUF6532 domain-containing protein</fullName>
    </recommendedName>
</protein>
<feature type="chain" id="PRO_5007878055" description="DUF6532 domain-containing protein" evidence="2">
    <location>
        <begin position="21"/>
        <end position="808"/>
    </location>
</feature>